<keyword evidence="2" id="KW-0472">Membrane</keyword>
<dbReference type="CDD" id="cd11395">
    <property type="entry name" value="bHLHzip_SREBP_like"/>
    <property type="match status" value="1"/>
</dbReference>
<feature type="domain" description="BHLH" evidence="3">
    <location>
        <begin position="103"/>
        <end position="171"/>
    </location>
</feature>
<gene>
    <name evidence="4" type="ORF">C6P40_003329</name>
</gene>
<evidence type="ECO:0000259" key="3">
    <source>
        <dbReference type="PROSITE" id="PS50888"/>
    </source>
</evidence>
<feature type="transmembrane region" description="Helical" evidence="2">
    <location>
        <begin position="490"/>
        <end position="506"/>
    </location>
</feature>
<evidence type="ECO:0000313" key="4">
    <source>
        <dbReference type="EMBL" id="KAG0686817.1"/>
    </source>
</evidence>
<dbReference type="InterPro" id="IPR036638">
    <property type="entry name" value="HLH_DNA-bd_sf"/>
</dbReference>
<dbReference type="AlphaFoldDB" id="A0A9P6WH26"/>
<evidence type="ECO:0000256" key="1">
    <source>
        <dbReference type="SAM" id="MobiDB-lite"/>
    </source>
</evidence>
<dbReference type="SMART" id="SM00353">
    <property type="entry name" value="HLH"/>
    <property type="match status" value="1"/>
</dbReference>
<evidence type="ECO:0000256" key="2">
    <source>
        <dbReference type="SAM" id="Phobius"/>
    </source>
</evidence>
<protein>
    <recommendedName>
        <fullName evidence="3">BHLH domain-containing protein</fullName>
    </recommendedName>
</protein>
<feature type="compositionally biased region" description="Low complexity" evidence="1">
    <location>
        <begin position="238"/>
        <end position="259"/>
    </location>
</feature>
<keyword evidence="2" id="KW-1133">Transmembrane helix</keyword>
<dbReference type="PANTHER" id="PTHR47336">
    <property type="entry name" value="TRANSCRIPTION FACTOR HMS1-RELATED"/>
    <property type="match status" value="1"/>
</dbReference>
<comment type="caution">
    <text evidence="4">The sequence shown here is derived from an EMBL/GenBank/DDBJ whole genome shotgun (WGS) entry which is preliminary data.</text>
</comment>
<organism evidence="4 5">
    <name type="scientific">Pichia californica</name>
    <dbReference type="NCBI Taxonomy" id="460514"/>
    <lineage>
        <taxon>Eukaryota</taxon>
        <taxon>Fungi</taxon>
        <taxon>Dikarya</taxon>
        <taxon>Ascomycota</taxon>
        <taxon>Saccharomycotina</taxon>
        <taxon>Pichiomycetes</taxon>
        <taxon>Pichiales</taxon>
        <taxon>Pichiaceae</taxon>
        <taxon>Pichia</taxon>
    </lineage>
</organism>
<feature type="transmembrane region" description="Helical" evidence="2">
    <location>
        <begin position="446"/>
        <end position="470"/>
    </location>
</feature>
<evidence type="ECO:0000313" key="5">
    <source>
        <dbReference type="Proteomes" id="UP000697127"/>
    </source>
</evidence>
<keyword evidence="2" id="KW-0812">Transmembrane</keyword>
<dbReference type="EMBL" id="PUHW01000371">
    <property type="protein sequence ID" value="KAG0686817.1"/>
    <property type="molecule type" value="Genomic_DNA"/>
</dbReference>
<sequence>MSPLNLLNKSDNCNISSSSSCGSDSDTIINVKLNPITSSIATKPNISYVDKSRTLSDSSSNNLFSSRGESLSSNDSTSSVSPISSSIKEQLNPQNLKQTIVKKDRASHNKIEKKYRSNINTKFIELKDAVPTLRVLDNNEINFDELEGLAPASRLNKANILSKATEYIRHLESKNNLLLNEIRLLRSNPNYNYHPPNTIPNMPIEVISNLPNQPQMSHIVIPQNDNSYQINYNINDSQPQQPQQQQQQQPQPQRSQNQPRYDQYNTNDNATNPMLTHKSNSIPNFPPDNNYNMNNYSNSIDPKSYCDTNNISNNNDHRNCYGYRSSMNESNNIIDSPPLTVIQNQYSNNQIQPNEYYYQTQQIQNHRRVVPQYYTNQHQQALDPYNDNLISTNNSNNNINNNGNIPLARKIMVAGVATLVGSNMINGSNFNNGNNSNYHSMSASPLLFFVNKSVMFFQLITFISCIYYFVQPLIHDFIKWKKYTEKKNSYRSFYLATFIGFIKMFLDFTPKSKSQLHSSTATNQAPEVFPIDLTSFPTTLTCIVIAYMKILNVSDCSDWKSSNEISLKLANPIEHTFNKIILLDLILKRSPIIGYLLGFKSRITFLVDVLLDLSNNKNKNIDVHSNILSFINCDPNFINSSIVIDQLDSILISLNKTKSSKLTANELYGANSINCGHGYNSVYEYLINTPTNKLNLFELVAVLWSVENVRARLVKFLNDVVNEDDQVDEIIEKDMKVLIMDIQKIESFIPTPCIKLIKCCKIFKSLLDPKNEDSLNDALKMILLSVEENLISIKKNSNEEINESLLNHLRSNKPVLKKVLKVIHFAQNSINSNTSSSSESIQFLSDENRLSLLCSIILHQYAIGNYHYGRSLIKYLKGERTRKFMCSDSISLMASIATFRTLVVVLDNEKRVNENDKIDEIEINSDNISEADVEEDNYDTISIENNQIEDDGDEDYDEEEFNTSQSSSIVEFELFSKESENVSIYSKAESLNCNDRQILEDLLCGLRLYVGQGKVASAEDSADYDILSLHYGLQSELSHRLLELAKELVGYTE</sequence>
<dbReference type="GO" id="GO:0046983">
    <property type="term" value="F:protein dimerization activity"/>
    <property type="evidence" value="ECO:0007669"/>
    <property type="project" value="InterPro"/>
</dbReference>
<reference evidence="4" key="1">
    <citation type="submission" date="2020-11" db="EMBL/GenBank/DDBJ databases">
        <title>Kefir isolates.</title>
        <authorList>
            <person name="Marcisauskas S."/>
            <person name="Kim Y."/>
            <person name="Blasche S."/>
        </authorList>
    </citation>
    <scope>NUCLEOTIDE SEQUENCE</scope>
    <source>
        <strain evidence="4">Olga-1</strain>
    </source>
</reference>
<keyword evidence="5" id="KW-1185">Reference proteome</keyword>
<feature type="compositionally biased region" description="Low complexity" evidence="1">
    <location>
        <begin position="55"/>
        <end position="86"/>
    </location>
</feature>
<dbReference type="InterPro" id="IPR011598">
    <property type="entry name" value="bHLH_dom"/>
</dbReference>
<accession>A0A9P6WH26</accession>
<dbReference type="PROSITE" id="PS50888">
    <property type="entry name" value="BHLH"/>
    <property type="match status" value="1"/>
</dbReference>
<dbReference type="InterPro" id="IPR052099">
    <property type="entry name" value="Regulatory_TF_Diverse"/>
</dbReference>
<proteinExistence type="predicted"/>
<feature type="region of interest" description="Disordered" evidence="1">
    <location>
        <begin position="229"/>
        <end position="276"/>
    </location>
</feature>
<name>A0A9P6WH26_9ASCO</name>
<dbReference type="Gene3D" id="4.10.280.10">
    <property type="entry name" value="Helix-loop-helix DNA-binding domain"/>
    <property type="match status" value="1"/>
</dbReference>
<dbReference type="SUPFAM" id="SSF47459">
    <property type="entry name" value="HLH, helix-loop-helix DNA-binding domain"/>
    <property type="match status" value="1"/>
</dbReference>
<dbReference type="Pfam" id="PF00010">
    <property type="entry name" value="HLH"/>
    <property type="match status" value="1"/>
</dbReference>
<dbReference type="Proteomes" id="UP000697127">
    <property type="component" value="Unassembled WGS sequence"/>
</dbReference>
<feature type="compositionally biased region" description="Polar residues" evidence="1">
    <location>
        <begin position="263"/>
        <end position="276"/>
    </location>
</feature>
<feature type="region of interest" description="Disordered" evidence="1">
    <location>
        <begin position="51"/>
        <end position="88"/>
    </location>
</feature>
<dbReference type="PANTHER" id="PTHR47336:SF2">
    <property type="entry name" value="TRANSCRIPTION FACTOR HMS1-RELATED"/>
    <property type="match status" value="1"/>
</dbReference>